<evidence type="ECO:0000313" key="2">
    <source>
        <dbReference type="Proteomes" id="UP001230504"/>
    </source>
</evidence>
<reference evidence="1" key="1">
    <citation type="submission" date="2021-06" db="EMBL/GenBank/DDBJ databases">
        <title>Comparative genomics, transcriptomics and evolutionary studies reveal genomic signatures of adaptation to plant cell wall in hemibiotrophic fungi.</title>
        <authorList>
            <consortium name="DOE Joint Genome Institute"/>
            <person name="Baroncelli R."/>
            <person name="Diaz J.F."/>
            <person name="Benocci T."/>
            <person name="Peng M."/>
            <person name="Battaglia E."/>
            <person name="Haridas S."/>
            <person name="Andreopoulos W."/>
            <person name="Labutti K."/>
            <person name="Pangilinan J."/>
            <person name="Floch G.L."/>
            <person name="Makela M.R."/>
            <person name="Henrissat B."/>
            <person name="Grigoriev I.V."/>
            <person name="Crouch J.A."/>
            <person name="De Vries R.P."/>
            <person name="Sukno S.A."/>
            <person name="Thon M.R."/>
        </authorList>
    </citation>
    <scope>NUCLEOTIDE SEQUENCE</scope>
    <source>
        <strain evidence="1">CBS 125086</strain>
    </source>
</reference>
<dbReference type="RefSeq" id="XP_060418642.1">
    <property type="nucleotide sequence ID" value="XM_060556823.1"/>
</dbReference>
<sequence length="55" mass="6313">MRPCRLSVGLISDTNSCSPCRVQVFGMVEMPPCRRCRRQPKLCFSPSLCHHLQCF</sequence>
<evidence type="ECO:0000313" key="1">
    <source>
        <dbReference type="EMBL" id="KAK1597896.1"/>
    </source>
</evidence>
<accession>A0AAD8Q9I9</accession>
<organism evidence="1 2">
    <name type="scientific">Colletotrichum navitas</name>
    <dbReference type="NCBI Taxonomy" id="681940"/>
    <lineage>
        <taxon>Eukaryota</taxon>
        <taxon>Fungi</taxon>
        <taxon>Dikarya</taxon>
        <taxon>Ascomycota</taxon>
        <taxon>Pezizomycotina</taxon>
        <taxon>Sordariomycetes</taxon>
        <taxon>Hypocreomycetidae</taxon>
        <taxon>Glomerellales</taxon>
        <taxon>Glomerellaceae</taxon>
        <taxon>Colletotrichum</taxon>
        <taxon>Colletotrichum graminicola species complex</taxon>
    </lineage>
</organism>
<dbReference type="EMBL" id="JAHLJV010000006">
    <property type="protein sequence ID" value="KAK1597896.1"/>
    <property type="molecule type" value="Genomic_DNA"/>
</dbReference>
<dbReference type="GeneID" id="85441063"/>
<name>A0AAD8Q9I9_9PEZI</name>
<dbReference type="AlphaFoldDB" id="A0AAD8Q9I9"/>
<protein>
    <submittedName>
        <fullName evidence="1">Uncharacterized protein</fullName>
    </submittedName>
</protein>
<gene>
    <name evidence="1" type="ORF">LY79DRAFT_539418</name>
</gene>
<comment type="caution">
    <text evidence="1">The sequence shown here is derived from an EMBL/GenBank/DDBJ whole genome shotgun (WGS) entry which is preliminary data.</text>
</comment>
<proteinExistence type="predicted"/>
<keyword evidence="2" id="KW-1185">Reference proteome</keyword>
<dbReference type="Proteomes" id="UP001230504">
    <property type="component" value="Unassembled WGS sequence"/>
</dbReference>